<dbReference type="Gene3D" id="1.10.443.10">
    <property type="entry name" value="Intergrase catalytic core"/>
    <property type="match status" value="1"/>
</dbReference>
<dbReference type="Proteomes" id="UP000319555">
    <property type="component" value="Unassembled WGS sequence"/>
</dbReference>
<sequence>MTTAINLDSVPKVRKAAAAKPDVGTTWYSHDGDKYPCLYLGVGKRAASWYFKGRLNGRSQQKALKATFPETTAAQAFEKIATLTEYHTGVASSDIRTVRDAWQHHCATRQSEGKMSDRHKKDMTTKLDRWVPEIMESSPTDVSTIMIQSAVNSIDTGRGDNSAATKRHVRVALSSAFKRLPGKNPVENVTVPDANEQPPIWYDLCDDNRDLEREDLSTVWGAVWEKRKQNVIMGTAWVVMFFTGIRSENVCSLRWEHDGKHGFVDLQRRELVFPKLKSGIRNHVIPIGASVTEALQAIRLTDSDWVFPASSATGYVGGGHGLDTLKAKIGEQRVPVIRAKDTRKFFQEACNEALLGDHIMHYLRGDKSSSGDGKMLSKYTTRVGKSAPDMIETVFFERIKVEPAFGVV</sequence>
<dbReference type="EMBL" id="FXTE01000008">
    <property type="protein sequence ID" value="SMO77595.1"/>
    <property type="molecule type" value="Genomic_DNA"/>
</dbReference>
<dbReference type="GO" id="GO:0006310">
    <property type="term" value="P:DNA recombination"/>
    <property type="evidence" value="ECO:0007669"/>
    <property type="project" value="UniProtKB-KW"/>
</dbReference>
<proteinExistence type="inferred from homology"/>
<dbReference type="RefSeq" id="WP_142638194.1">
    <property type="nucleotide sequence ID" value="NZ_FXTE01000008.1"/>
</dbReference>
<dbReference type="InterPro" id="IPR011010">
    <property type="entry name" value="DNA_brk_join_enz"/>
</dbReference>
<keyword evidence="5" id="KW-1185">Reference proteome</keyword>
<evidence type="ECO:0008006" key="6">
    <source>
        <dbReference type="Google" id="ProtNLM"/>
    </source>
</evidence>
<dbReference type="SUPFAM" id="SSF56349">
    <property type="entry name" value="DNA breaking-rejoining enzymes"/>
    <property type="match status" value="1"/>
</dbReference>
<dbReference type="InterPro" id="IPR050808">
    <property type="entry name" value="Phage_Integrase"/>
</dbReference>
<keyword evidence="2" id="KW-0229">DNA integration</keyword>
<evidence type="ECO:0000313" key="5">
    <source>
        <dbReference type="Proteomes" id="UP000319555"/>
    </source>
</evidence>
<evidence type="ECO:0000256" key="2">
    <source>
        <dbReference type="ARBA" id="ARBA00022908"/>
    </source>
</evidence>
<dbReference type="AlphaFoldDB" id="A0A521E182"/>
<dbReference type="InterPro" id="IPR013762">
    <property type="entry name" value="Integrase-like_cat_sf"/>
</dbReference>
<evidence type="ECO:0000256" key="1">
    <source>
        <dbReference type="ARBA" id="ARBA00008857"/>
    </source>
</evidence>
<comment type="similarity">
    <text evidence="1">Belongs to the 'phage' integrase family.</text>
</comment>
<evidence type="ECO:0000313" key="4">
    <source>
        <dbReference type="EMBL" id="SMO77595.1"/>
    </source>
</evidence>
<reference evidence="4 5" key="1">
    <citation type="submission" date="2017-05" db="EMBL/GenBank/DDBJ databases">
        <authorList>
            <person name="Varghese N."/>
            <person name="Submissions S."/>
        </authorList>
    </citation>
    <scope>NUCLEOTIDE SEQUENCE [LARGE SCALE GENOMIC DNA]</scope>
    <source>
        <strain evidence="4 5">DSM 28009</strain>
    </source>
</reference>
<organism evidence="4 5">
    <name type="scientific">Ruegeria faecimaris</name>
    <dbReference type="NCBI Taxonomy" id="686389"/>
    <lineage>
        <taxon>Bacteria</taxon>
        <taxon>Pseudomonadati</taxon>
        <taxon>Pseudomonadota</taxon>
        <taxon>Alphaproteobacteria</taxon>
        <taxon>Rhodobacterales</taxon>
        <taxon>Roseobacteraceae</taxon>
        <taxon>Ruegeria</taxon>
    </lineage>
</organism>
<dbReference type="PANTHER" id="PTHR30629">
    <property type="entry name" value="PROPHAGE INTEGRASE"/>
    <property type="match status" value="1"/>
</dbReference>
<gene>
    <name evidence="4" type="ORF">SAMN06265380_108139</name>
</gene>
<dbReference type="OrthoDB" id="9795573at2"/>
<evidence type="ECO:0000256" key="3">
    <source>
        <dbReference type="ARBA" id="ARBA00023172"/>
    </source>
</evidence>
<dbReference type="GO" id="GO:0003677">
    <property type="term" value="F:DNA binding"/>
    <property type="evidence" value="ECO:0007669"/>
    <property type="project" value="InterPro"/>
</dbReference>
<keyword evidence="3" id="KW-0233">DNA recombination</keyword>
<protein>
    <recommendedName>
        <fullName evidence="6">Phage integrase family protein</fullName>
    </recommendedName>
</protein>
<accession>A0A521E182</accession>
<dbReference type="GO" id="GO:0015074">
    <property type="term" value="P:DNA integration"/>
    <property type="evidence" value="ECO:0007669"/>
    <property type="project" value="UniProtKB-KW"/>
</dbReference>
<dbReference type="PANTHER" id="PTHR30629:SF2">
    <property type="entry name" value="PROPHAGE INTEGRASE INTS-RELATED"/>
    <property type="match status" value="1"/>
</dbReference>
<name>A0A521E182_9RHOB</name>